<dbReference type="InterPro" id="IPR005064">
    <property type="entry name" value="BUG"/>
</dbReference>
<keyword evidence="4" id="KW-1185">Reference proteome</keyword>
<dbReference type="Gene3D" id="3.40.190.10">
    <property type="entry name" value="Periplasmic binding protein-like II"/>
    <property type="match status" value="1"/>
</dbReference>
<dbReference type="PANTHER" id="PTHR42928:SF5">
    <property type="entry name" value="BLR1237 PROTEIN"/>
    <property type="match status" value="1"/>
</dbReference>
<reference evidence="3 4" key="1">
    <citation type="submission" date="2024-02" db="EMBL/GenBank/DDBJ databases">
        <title>Genome analysis and characterization of Microbaculum marinisediminis sp. nov., isolated from marine sediment.</title>
        <authorList>
            <person name="Du Z.-J."/>
            <person name="Ye Y.-Q."/>
            <person name="Zhang Z.-R."/>
            <person name="Yuan S.-M."/>
            <person name="Zhang X.-Y."/>
        </authorList>
    </citation>
    <scope>NUCLEOTIDE SEQUENCE [LARGE SCALE GENOMIC DNA]</scope>
    <source>
        <strain evidence="3 4">SDUM1044001</strain>
    </source>
</reference>
<evidence type="ECO:0000256" key="1">
    <source>
        <dbReference type="ARBA" id="ARBA00006987"/>
    </source>
</evidence>
<dbReference type="AlphaFoldDB" id="A0AAW9RIK6"/>
<accession>A0AAW9RIK6</accession>
<feature type="signal peptide" evidence="2">
    <location>
        <begin position="1"/>
        <end position="29"/>
    </location>
</feature>
<dbReference type="PIRSF" id="PIRSF017082">
    <property type="entry name" value="YflP"/>
    <property type="match status" value="1"/>
</dbReference>
<comment type="caution">
    <text evidence="3">The sequence shown here is derived from an EMBL/GenBank/DDBJ whole genome shotgun (WGS) entry which is preliminary data.</text>
</comment>
<evidence type="ECO:0000313" key="4">
    <source>
        <dbReference type="Proteomes" id="UP001378188"/>
    </source>
</evidence>
<dbReference type="EMBL" id="JAZHOF010000008">
    <property type="protein sequence ID" value="MEJ8573552.1"/>
    <property type="molecule type" value="Genomic_DNA"/>
</dbReference>
<evidence type="ECO:0000256" key="2">
    <source>
        <dbReference type="SAM" id="SignalP"/>
    </source>
</evidence>
<dbReference type="Pfam" id="PF03401">
    <property type="entry name" value="TctC"/>
    <property type="match status" value="1"/>
</dbReference>
<gene>
    <name evidence="3" type="ORF">V3328_18830</name>
</gene>
<dbReference type="Gene3D" id="3.40.190.150">
    <property type="entry name" value="Bordetella uptake gene, domain 1"/>
    <property type="match status" value="1"/>
</dbReference>
<keyword evidence="2" id="KW-0732">Signal</keyword>
<dbReference type="Proteomes" id="UP001378188">
    <property type="component" value="Unassembled WGS sequence"/>
</dbReference>
<sequence length="322" mass="34265">MTHPTRRGLLGAAAALALGLAGSATGALAQEAYPDKPITMLVGYGAGGQTDLIARAAANVMSKELGQPINVVNKPGAGGAVAAKELQAAAPDGYTVMFHSNSVINSAPFIMERVEFTHEDFDYAGMLTFFQVGLVTQKDAPYDNLQEFIAWAKENPGFSYGSLSPEARMYMEAIAKKEGIDANIVPLKSGGDMINGILGRQFVLAFSGGIHNKYPDEMKMISALTTIRHPSDPDVLTIEEDGFPLGMDTRTTLILPKGTPRPILEKLSAAMQAAETDEDFNKVVAAAGIPIMYMDLDEAAEEMESSYAKNKSVIESVGVVAK</sequence>
<proteinExistence type="inferred from homology"/>
<protein>
    <submittedName>
        <fullName evidence="3">Tripartite tricarboxylate transporter substrate binding protein</fullName>
    </submittedName>
</protein>
<dbReference type="CDD" id="cd07012">
    <property type="entry name" value="PBP2_Bug_TTT"/>
    <property type="match status" value="1"/>
</dbReference>
<comment type="similarity">
    <text evidence="1">Belongs to the UPF0065 (bug) family.</text>
</comment>
<name>A0AAW9RIK6_9HYPH</name>
<feature type="chain" id="PRO_5043723785" evidence="2">
    <location>
        <begin position="30"/>
        <end position="322"/>
    </location>
</feature>
<dbReference type="PROSITE" id="PS51318">
    <property type="entry name" value="TAT"/>
    <property type="match status" value="1"/>
</dbReference>
<dbReference type="InterPro" id="IPR006311">
    <property type="entry name" value="TAT_signal"/>
</dbReference>
<evidence type="ECO:0000313" key="3">
    <source>
        <dbReference type="EMBL" id="MEJ8573552.1"/>
    </source>
</evidence>
<dbReference type="RefSeq" id="WP_340331255.1">
    <property type="nucleotide sequence ID" value="NZ_JAZHOF010000008.1"/>
</dbReference>
<dbReference type="InterPro" id="IPR042100">
    <property type="entry name" value="Bug_dom1"/>
</dbReference>
<dbReference type="PANTHER" id="PTHR42928">
    <property type="entry name" value="TRICARBOXYLATE-BINDING PROTEIN"/>
    <property type="match status" value="1"/>
</dbReference>
<organism evidence="3 4">
    <name type="scientific">Microbaculum marinum</name>
    <dbReference type="NCBI Taxonomy" id="1764581"/>
    <lineage>
        <taxon>Bacteria</taxon>
        <taxon>Pseudomonadati</taxon>
        <taxon>Pseudomonadota</taxon>
        <taxon>Alphaproteobacteria</taxon>
        <taxon>Hyphomicrobiales</taxon>
        <taxon>Tepidamorphaceae</taxon>
        <taxon>Microbaculum</taxon>
    </lineage>
</organism>